<reference evidence="1" key="1">
    <citation type="submission" date="2021-10" db="EMBL/GenBank/DDBJ databases">
        <title>De novo Genome Assembly of Clathrus columnatus (Basidiomycota, Fungi) Using Illumina and Nanopore Sequence Data.</title>
        <authorList>
            <person name="Ogiso-Tanaka E."/>
            <person name="Itagaki H."/>
            <person name="Hosoya T."/>
            <person name="Hosaka K."/>
        </authorList>
    </citation>
    <scope>NUCLEOTIDE SEQUENCE</scope>
    <source>
        <strain evidence="1">MO-923</strain>
    </source>
</reference>
<comment type="caution">
    <text evidence="1">The sequence shown here is derived from an EMBL/GenBank/DDBJ whole genome shotgun (WGS) entry which is preliminary data.</text>
</comment>
<organism evidence="1 2">
    <name type="scientific">Clathrus columnatus</name>
    <dbReference type="NCBI Taxonomy" id="1419009"/>
    <lineage>
        <taxon>Eukaryota</taxon>
        <taxon>Fungi</taxon>
        <taxon>Dikarya</taxon>
        <taxon>Basidiomycota</taxon>
        <taxon>Agaricomycotina</taxon>
        <taxon>Agaricomycetes</taxon>
        <taxon>Phallomycetidae</taxon>
        <taxon>Phallales</taxon>
        <taxon>Clathraceae</taxon>
        <taxon>Clathrus</taxon>
    </lineage>
</organism>
<name>A0AAV5AIR3_9AGAM</name>
<proteinExistence type="predicted"/>
<dbReference type="AlphaFoldDB" id="A0AAV5AIR3"/>
<evidence type="ECO:0000313" key="1">
    <source>
        <dbReference type="EMBL" id="GJJ12821.1"/>
    </source>
</evidence>
<keyword evidence="2" id="KW-1185">Reference proteome</keyword>
<protein>
    <submittedName>
        <fullName evidence="1">Uncharacterized protein</fullName>
    </submittedName>
</protein>
<gene>
    <name evidence="1" type="ORF">Clacol_007066</name>
</gene>
<accession>A0AAV5AIR3</accession>
<dbReference type="EMBL" id="BPWL01000008">
    <property type="protein sequence ID" value="GJJ12821.1"/>
    <property type="molecule type" value="Genomic_DNA"/>
</dbReference>
<dbReference type="Proteomes" id="UP001050691">
    <property type="component" value="Unassembled WGS sequence"/>
</dbReference>
<evidence type="ECO:0000313" key="2">
    <source>
        <dbReference type="Proteomes" id="UP001050691"/>
    </source>
</evidence>
<sequence>MSSLADFPPGIVAELAISTFPGNLNLASAVALIYWDVLLNLDKEKTPESCQRPVWFNAIFTTDESDSLITIDIDAKPPSLCILHEKQDRSLFNGVSIINLVFAILTGTEYQSQRTTILAELFPGIIDECVTSTIPKFESAVLLTEVIFQTLLFAMVLGRFIYLQVEAWKVGRGTNHLYMVFLRDATAVLVKQEDPQALPLEYYIVSCLGIIPPRILLNLKEVGAMNVTHTNGFIHTSTTISFAAPRKEPNPQTDTIQATYPMEVLPRERGVPSTFIELEDV</sequence>